<accession>A0A146FAC8</accession>
<keyword evidence="2" id="KW-0696">RNA-directed RNA polymerase</keyword>
<proteinExistence type="predicted"/>
<keyword evidence="2" id="KW-0548">Nucleotidyltransferase</keyword>
<protein>
    <submittedName>
        <fullName evidence="2">Rna-dependent rna polymerase</fullName>
    </submittedName>
</protein>
<keyword evidence="1" id="KW-0812">Transmembrane</keyword>
<sequence>MVFERGMTDIIKWDSAMAAASAMVWAVDARIKRFNAKVKQVSRDDYFQRCWTWLLGVLMDGLCSVALRISLGMNE</sequence>
<feature type="transmembrane region" description="Helical" evidence="1">
    <location>
        <begin position="12"/>
        <end position="29"/>
    </location>
</feature>
<dbReference type="GO" id="GO:0003968">
    <property type="term" value="F:RNA-directed RNA polymerase activity"/>
    <property type="evidence" value="ECO:0007669"/>
    <property type="project" value="UniProtKB-KW"/>
</dbReference>
<name>A0A146FAC8_ASPKA</name>
<dbReference type="Proteomes" id="UP000075230">
    <property type="component" value="Unassembled WGS sequence"/>
</dbReference>
<reference evidence="2 3" key="1">
    <citation type="journal article" date="2016" name="DNA Res.">
        <title>Genome sequence of Aspergillus luchuensis NBRC 4314.</title>
        <authorList>
            <person name="Yamada O."/>
            <person name="Machida M."/>
            <person name="Hosoyama A."/>
            <person name="Goto M."/>
            <person name="Takahashi T."/>
            <person name="Futagami T."/>
            <person name="Yamagata Y."/>
            <person name="Takeuchi M."/>
            <person name="Kobayashi T."/>
            <person name="Koike H."/>
            <person name="Abe K."/>
            <person name="Asai K."/>
            <person name="Arita M."/>
            <person name="Fujita N."/>
            <person name="Fukuda K."/>
            <person name="Higa K."/>
            <person name="Horikawa H."/>
            <person name="Ishikawa T."/>
            <person name="Jinno K."/>
            <person name="Kato Y."/>
            <person name="Kirimura K."/>
            <person name="Mizutani O."/>
            <person name="Nakasone K."/>
            <person name="Sano M."/>
            <person name="Shiraishi Y."/>
            <person name="Tsukahara M."/>
            <person name="Gomi K."/>
        </authorList>
    </citation>
    <scope>NUCLEOTIDE SEQUENCE [LARGE SCALE GENOMIC DNA]</scope>
    <source>
        <strain evidence="2 3">RIB 2604</strain>
    </source>
</reference>
<keyword evidence="1" id="KW-0472">Membrane</keyword>
<organism evidence="2 3">
    <name type="scientific">Aspergillus kawachii</name>
    <name type="common">White koji mold</name>
    <name type="synonym">Aspergillus awamori var. kawachi</name>
    <dbReference type="NCBI Taxonomy" id="1069201"/>
    <lineage>
        <taxon>Eukaryota</taxon>
        <taxon>Fungi</taxon>
        <taxon>Dikarya</taxon>
        <taxon>Ascomycota</taxon>
        <taxon>Pezizomycotina</taxon>
        <taxon>Eurotiomycetes</taxon>
        <taxon>Eurotiomycetidae</taxon>
        <taxon>Eurotiales</taxon>
        <taxon>Aspergillaceae</taxon>
        <taxon>Aspergillus</taxon>
        <taxon>Aspergillus subgen. Circumdati</taxon>
    </lineage>
</organism>
<feature type="transmembrane region" description="Helical" evidence="1">
    <location>
        <begin position="50"/>
        <end position="71"/>
    </location>
</feature>
<reference evidence="3" key="2">
    <citation type="submission" date="2016-02" db="EMBL/GenBank/DDBJ databases">
        <title>Genome sequencing of Aspergillus luchuensis NBRC 4314.</title>
        <authorList>
            <person name="Yamada O."/>
        </authorList>
    </citation>
    <scope>NUCLEOTIDE SEQUENCE [LARGE SCALE GENOMIC DNA]</scope>
    <source>
        <strain evidence="3">RIB 2604</strain>
    </source>
</reference>
<keyword evidence="1" id="KW-1133">Transmembrane helix</keyword>
<dbReference type="AlphaFoldDB" id="A0A146FAC8"/>
<evidence type="ECO:0000313" key="3">
    <source>
        <dbReference type="Proteomes" id="UP000075230"/>
    </source>
</evidence>
<keyword evidence="2" id="KW-0808">Transferase</keyword>
<gene>
    <name evidence="2" type="ORF">RIB2604_01700140</name>
</gene>
<evidence type="ECO:0000256" key="1">
    <source>
        <dbReference type="SAM" id="Phobius"/>
    </source>
</evidence>
<evidence type="ECO:0000313" key="2">
    <source>
        <dbReference type="EMBL" id="GAT22878.1"/>
    </source>
</evidence>
<dbReference type="EMBL" id="BCWF01000017">
    <property type="protein sequence ID" value="GAT22878.1"/>
    <property type="molecule type" value="Genomic_DNA"/>
</dbReference>
<comment type="caution">
    <text evidence="2">The sequence shown here is derived from an EMBL/GenBank/DDBJ whole genome shotgun (WGS) entry which is preliminary data.</text>
</comment>